<feature type="transmembrane region" description="Helical" evidence="8">
    <location>
        <begin position="390"/>
        <end position="407"/>
    </location>
</feature>
<evidence type="ECO:0000256" key="6">
    <source>
        <dbReference type="ARBA" id="ARBA00023136"/>
    </source>
</evidence>
<dbReference type="EMBL" id="JAQNDN010000013">
    <property type="protein sequence ID" value="MDC0670986.1"/>
    <property type="molecule type" value="Genomic_DNA"/>
</dbReference>
<dbReference type="Pfam" id="PF13453">
    <property type="entry name" value="Zn_ribbon_TFIIB"/>
    <property type="match status" value="1"/>
</dbReference>
<feature type="domain" description="Peptidase S54 rhomboid" evidence="9">
    <location>
        <begin position="286"/>
        <end position="433"/>
    </location>
</feature>
<comment type="subcellular location">
    <subcellularLocation>
        <location evidence="1">Membrane</location>
        <topology evidence="1">Multi-pass membrane protein</topology>
    </subcellularLocation>
</comment>
<reference evidence="11 12" key="1">
    <citation type="submission" date="2022-11" db="EMBL/GenBank/DDBJ databases">
        <title>Minimal conservation of predation-associated metabolite biosynthetic gene clusters underscores biosynthetic potential of Myxococcota including descriptions for ten novel species: Archangium lansinium sp. nov., Myxococcus landrumus sp. nov., Nannocystis bai.</title>
        <authorList>
            <person name="Ahearne A."/>
            <person name="Stevens C."/>
            <person name="Dowd S."/>
        </authorList>
    </citation>
    <scope>NUCLEOTIDE SEQUENCE [LARGE SCALE GENOMIC DNA]</scope>
    <source>
        <strain evidence="11 12">NCELM</strain>
    </source>
</reference>
<feature type="transmembrane region" description="Helical" evidence="8">
    <location>
        <begin position="326"/>
        <end position="344"/>
    </location>
</feature>
<dbReference type="EC" id="3.4.21.105" evidence="11"/>
<dbReference type="SUPFAM" id="SSF144091">
    <property type="entry name" value="Rhomboid-like"/>
    <property type="match status" value="1"/>
</dbReference>
<feature type="transmembrane region" description="Helical" evidence="8">
    <location>
        <begin position="413"/>
        <end position="433"/>
    </location>
</feature>
<evidence type="ECO:0000256" key="2">
    <source>
        <dbReference type="ARBA" id="ARBA00009045"/>
    </source>
</evidence>
<feature type="transmembrane region" description="Helical" evidence="8">
    <location>
        <begin position="290"/>
        <end position="314"/>
    </location>
</feature>
<keyword evidence="5 8" id="KW-1133">Transmembrane helix</keyword>
<evidence type="ECO:0000256" key="3">
    <source>
        <dbReference type="ARBA" id="ARBA00022692"/>
    </source>
</evidence>
<feature type="transmembrane region" description="Helical" evidence="8">
    <location>
        <begin position="350"/>
        <end position="369"/>
    </location>
</feature>
<feature type="compositionally biased region" description="Low complexity" evidence="7">
    <location>
        <begin position="69"/>
        <end position="78"/>
    </location>
</feature>
<keyword evidence="4 11" id="KW-0378">Hydrolase</keyword>
<evidence type="ECO:0000313" key="12">
    <source>
        <dbReference type="Proteomes" id="UP001217838"/>
    </source>
</evidence>
<dbReference type="GO" id="GO:0008233">
    <property type="term" value="F:peptidase activity"/>
    <property type="evidence" value="ECO:0007669"/>
    <property type="project" value="UniProtKB-KW"/>
</dbReference>
<dbReference type="RefSeq" id="WP_272001001.1">
    <property type="nucleotide sequence ID" value="NZ_JAQNDN010000013.1"/>
</dbReference>
<feature type="domain" description="Transcription factor zinc-finger" evidence="10">
    <location>
        <begin position="120"/>
        <end position="143"/>
    </location>
</feature>
<organism evidence="11 12">
    <name type="scientific">Nannocystis radixulma</name>
    <dbReference type="NCBI Taxonomy" id="2995305"/>
    <lineage>
        <taxon>Bacteria</taxon>
        <taxon>Pseudomonadati</taxon>
        <taxon>Myxococcota</taxon>
        <taxon>Polyangia</taxon>
        <taxon>Nannocystales</taxon>
        <taxon>Nannocystaceae</taxon>
        <taxon>Nannocystis</taxon>
    </lineage>
</organism>
<evidence type="ECO:0000256" key="8">
    <source>
        <dbReference type="SAM" id="Phobius"/>
    </source>
</evidence>
<keyword evidence="12" id="KW-1185">Reference proteome</keyword>
<feature type="transmembrane region" description="Helical" evidence="8">
    <location>
        <begin position="247"/>
        <end position="270"/>
    </location>
</feature>
<keyword evidence="3 8" id="KW-0812">Transmembrane</keyword>
<feature type="compositionally biased region" description="Pro residues" evidence="7">
    <location>
        <begin position="40"/>
        <end position="51"/>
    </location>
</feature>
<feature type="region of interest" description="Disordered" evidence="7">
    <location>
        <begin position="1"/>
        <end position="78"/>
    </location>
</feature>
<dbReference type="InterPro" id="IPR050925">
    <property type="entry name" value="Rhomboid_protease_S54"/>
</dbReference>
<dbReference type="GO" id="GO:0006508">
    <property type="term" value="P:proteolysis"/>
    <property type="evidence" value="ECO:0007669"/>
    <property type="project" value="UniProtKB-KW"/>
</dbReference>
<dbReference type="Pfam" id="PF01694">
    <property type="entry name" value="Rhomboid"/>
    <property type="match status" value="1"/>
</dbReference>
<evidence type="ECO:0000256" key="7">
    <source>
        <dbReference type="SAM" id="MobiDB-lite"/>
    </source>
</evidence>
<dbReference type="InterPro" id="IPR022764">
    <property type="entry name" value="Peptidase_S54_rhomboid_dom"/>
</dbReference>
<comment type="caution">
    <text evidence="11">The sequence shown here is derived from an EMBL/GenBank/DDBJ whole genome shotgun (WGS) entry which is preliminary data.</text>
</comment>
<dbReference type="InterPro" id="IPR035952">
    <property type="entry name" value="Rhomboid-like_sf"/>
</dbReference>
<evidence type="ECO:0000313" key="11">
    <source>
        <dbReference type="EMBL" id="MDC0670986.1"/>
    </source>
</evidence>
<dbReference type="InterPro" id="IPR027392">
    <property type="entry name" value="TF_Znf"/>
</dbReference>
<evidence type="ECO:0000256" key="5">
    <source>
        <dbReference type="ARBA" id="ARBA00022989"/>
    </source>
</evidence>
<evidence type="ECO:0000256" key="4">
    <source>
        <dbReference type="ARBA" id="ARBA00022801"/>
    </source>
</evidence>
<name>A0ABT5BDA8_9BACT</name>
<dbReference type="PANTHER" id="PTHR43731:SF14">
    <property type="entry name" value="PRESENILIN-ASSOCIATED RHOMBOID-LIKE PROTEIN, MITOCHONDRIAL"/>
    <property type="match status" value="1"/>
</dbReference>
<comment type="similarity">
    <text evidence="2">Belongs to the peptidase S54 family.</text>
</comment>
<dbReference type="PANTHER" id="PTHR43731">
    <property type="entry name" value="RHOMBOID PROTEASE"/>
    <property type="match status" value="1"/>
</dbReference>
<dbReference type="Proteomes" id="UP001217838">
    <property type="component" value="Unassembled WGS sequence"/>
</dbReference>
<evidence type="ECO:0000259" key="9">
    <source>
        <dbReference type="Pfam" id="PF01694"/>
    </source>
</evidence>
<evidence type="ECO:0000259" key="10">
    <source>
        <dbReference type="Pfam" id="PF13453"/>
    </source>
</evidence>
<dbReference type="Gene3D" id="1.20.1540.10">
    <property type="entry name" value="Rhomboid-like"/>
    <property type="match status" value="1"/>
</dbReference>
<sequence length="473" mass="51194">MTQGTGPKGQPARRPPDLLAPHLPQETGPKSQPPDLLAPHLPPVTRPPTLRPPDLLAPHLPQETGSGDPSKAAPAPAAAPLSAQCPACSLHALVAVHLRRHGKSGRWRQLPARESPVPGDLTLDTCPVCFGVWLDHGELDQLGDADVDPAFLKTMVGRSAGRMCPRGHGFMNEHLLPGMLKTPVDRCPRCRGLWLDGDERHALARSSTRAGQEDRSVQLAKRGLIWAAQVLTQLPIEVDNPRRGIPFVVLGLAALLVGCYVASVLGLVYAREYALVAGKVVAEPLRLYTVLTHAFFHADWFHLLFNLYFLYVFGKNVEHVFGRKRFLILYFGAGLFGGLLQLLLTRATGTPVIGASGAIAGVCGAYLVVFPRARLLQTLPFVYVQLKIPAWIYLGAWVGFQAAMALFSDARQFAWFSHLGGFALGAALAPPVLRSVVREVGESVRVKSAAAIFGKVPRRRGPPIVVQPGRRSS</sequence>
<evidence type="ECO:0000256" key="1">
    <source>
        <dbReference type="ARBA" id="ARBA00004141"/>
    </source>
</evidence>
<keyword evidence="6 8" id="KW-0472">Membrane</keyword>
<gene>
    <name evidence="11" type="ORF">POL58_24735</name>
</gene>
<keyword evidence="11" id="KW-0645">Protease</keyword>
<accession>A0ABT5BDA8</accession>
<protein>
    <submittedName>
        <fullName evidence="11">Rhomboid family intramembrane serine protease</fullName>
        <ecNumber evidence="11">3.4.21.105</ecNumber>
    </submittedName>
</protein>
<proteinExistence type="inferred from homology"/>